<feature type="region of interest" description="Disordered" evidence="1">
    <location>
        <begin position="296"/>
        <end position="331"/>
    </location>
</feature>
<keyword evidence="4" id="KW-1185">Reference proteome</keyword>
<proteinExistence type="predicted"/>
<evidence type="ECO:0000256" key="2">
    <source>
        <dbReference type="SAM" id="SignalP"/>
    </source>
</evidence>
<dbReference type="AlphaFoldDB" id="A0AAN8WTM8"/>
<protein>
    <submittedName>
        <fullName evidence="3">Uncharacterized protein</fullName>
    </submittedName>
</protein>
<dbReference type="Pfam" id="PF07841">
    <property type="entry name" value="DM4_12"/>
    <property type="match status" value="1"/>
</dbReference>
<gene>
    <name evidence="3" type="ORF">SK128_019124</name>
</gene>
<reference evidence="3 4" key="1">
    <citation type="submission" date="2023-11" db="EMBL/GenBank/DDBJ databases">
        <title>Halocaridina rubra genome assembly.</title>
        <authorList>
            <person name="Smith C."/>
        </authorList>
    </citation>
    <scope>NUCLEOTIDE SEQUENCE [LARGE SCALE GENOMIC DNA]</scope>
    <source>
        <strain evidence="3">EP-1</strain>
        <tissue evidence="3">Whole</tissue>
    </source>
</reference>
<dbReference type="Proteomes" id="UP001381693">
    <property type="component" value="Unassembled WGS sequence"/>
</dbReference>
<evidence type="ECO:0000313" key="3">
    <source>
        <dbReference type="EMBL" id="KAK7067214.1"/>
    </source>
</evidence>
<organism evidence="3 4">
    <name type="scientific">Halocaridina rubra</name>
    <name type="common">Hawaiian red shrimp</name>
    <dbReference type="NCBI Taxonomy" id="373956"/>
    <lineage>
        <taxon>Eukaryota</taxon>
        <taxon>Metazoa</taxon>
        <taxon>Ecdysozoa</taxon>
        <taxon>Arthropoda</taxon>
        <taxon>Crustacea</taxon>
        <taxon>Multicrustacea</taxon>
        <taxon>Malacostraca</taxon>
        <taxon>Eumalacostraca</taxon>
        <taxon>Eucarida</taxon>
        <taxon>Decapoda</taxon>
        <taxon>Pleocyemata</taxon>
        <taxon>Caridea</taxon>
        <taxon>Atyoidea</taxon>
        <taxon>Atyidae</taxon>
        <taxon>Halocaridina</taxon>
    </lineage>
</organism>
<sequence length="331" mass="36231">MKTRSTILLLWLMVTIIKPGSCLPEEYVEEEVEELPQAEAYRQPMRPSFNRGGVGGGGLGGGGGFSDATYDLSKTYDAMMNKNTATDNRMGSEYNQNSKYSASKMDMGYSDGDTDSRNDYYDPYASPSEYGGYASESGYGLSCASGYVNASAVALLAFLFLLNIVQDVVQQITGGRKKREENDNSDVFSFVSNGGLSALKEGLPQVVLPLMVELLDASESPHCFQRPLCESNFQLTNQYGVVGKVVASLLSNVVSKAFTGDDTKKFHLALEASSVGRSSGNCSKKYPSCHSISKQQAHQKEEYSIEPDTSQMSEHYQDDHDSLSMNWNHLD</sequence>
<keyword evidence="2" id="KW-0732">Signal</keyword>
<evidence type="ECO:0000256" key="1">
    <source>
        <dbReference type="SAM" id="MobiDB-lite"/>
    </source>
</evidence>
<dbReference type="EMBL" id="JAXCGZ010018899">
    <property type="protein sequence ID" value="KAK7067214.1"/>
    <property type="molecule type" value="Genomic_DNA"/>
</dbReference>
<dbReference type="InterPro" id="IPR006631">
    <property type="entry name" value="DM4_12"/>
</dbReference>
<evidence type="ECO:0000313" key="4">
    <source>
        <dbReference type="Proteomes" id="UP001381693"/>
    </source>
</evidence>
<comment type="caution">
    <text evidence="3">The sequence shown here is derived from an EMBL/GenBank/DDBJ whole genome shotgun (WGS) entry which is preliminary data.</text>
</comment>
<name>A0AAN8WTM8_HALRR</name>
<accession>A0AAN8WTM8</accession>
<feature type="signal peptide" evidence="2">
    <location>
        <begin position="1"/>
        <end position="22"/>
    </location>
</feature>
<dbReference type="PANTHER" id="PTHR41158:SF2">
    <property type="entry name" value="AGAP010294-PA"/>
    <property type="match status" value="1"/>
</dbReference>
<feature type="chain" id="PRO_5042935687" evidence="2">
    <location>
        <begin position="23"/>
        <end position="331"/>
    </location>
</feature>
<dbReference type="PANTHER" id="PTHR41158">
    <property type="entry name" value="AGAP010294-PA"/>
    <property type="match status" value="1"/>
</dbReference>